<feature type="transmembrane region" description="Helical" evidence="1">
    <location>
        <begin position="68"/>
        <end position="89"/>
    </location>
</feature>
<protein>
    <recommendedName>
        <fullName evidence="2">GGDEF domain-containing protein</fullName>
    </recommendedName>
</protein>
<dbReference type="CDD" id="cd01949">
    <property type="entry name" value="GGDEF"/>
    <property type="match status" value="1"/>
</dbReference>
<dbReference type="Pfam" id="PF01590">
    <property type="entry name" value="GAF"/>
    <property type="match status" value="1"/>
</dbReference>
<dbReference type="PANTHER" id="PTHR45138:SF9">
    <property type="entry name" value="DIGUANYLATE CYCLASE DGCM-RELATED"/>
    <property type="match status" value="1"/>
</dbReference>
<comment type="caution">
    <text evidence="3">The sequence shown here is derived from an EMBL/GenBank/DDBJ whole genome shotgun (WGS) entry which is preliminary data.</text>
</comment>
<organism evidence="3 4">
    <name type="scientific">candidate division WOR-3 bacterium</name>
    <dbReference type="NCBI Taxonomy" id="2052148"/>
    <lineage>
        <taxon>Bacteria</taxon>
        <taxon>Bacteria division WOR-3</taxon>
    </lineage>
</organism>
<evidence type="ECO:0000313" key="3">
    <source>
        <dbReference type="EMBL" id="RKX69252.1"/>
    </source>
</evidence>
<accession>A0A660SFD6</accession>
<keyword evidence="1" id="KW-1133">Transmembrane helix</keyword>
<dbReference type="NCBIfam" id="TIGR00254">
    <property type="entry name" value="GGDEF"/>
    <property type="match status" value="1"/>
</dbReference>
<dbReference type="Pfam" id="PF13185">
    <property type="entry name" value="GAF_2"/>
    <property type="match status" value="1"/>
</dbReference>
<dbReference type="SMART" id="SM00267">
    <property type="entry name" value="GGDEF"/>
    <property type="match status" value="1"/>
</dbReference>
<evidence type="ECO:0000259" key="2">
    <source>
        <dbReference type="PROSITE" id="PS50887"/>
    </source>
</evidence>
<name>A0A660SFD6_UNCW3</name>
<dbReference type="Proteomes" id="UP000268469">
    <property type="component" value="Unassembled WGS sequence"/>
</dbReference>
<dbReference type="AlphaFoldDB" id="A0A660SFD6"/>
<feature type="domain" description="GGDEF" evidence="2">
    <location>
        <begin position="504"/>
        <end position="632"/>
    </location>
</feature>
<dbReference type="PANTHER" id="PTHR45138">
    <property type="entry name" value="REGULATORY COMPONENTS OF SENSORY TRANSDUCTION SYSTEM"/>
    <property type="match status" value="1"/>
</dbReference>
<dbReference type="EMBL" id="QNBE01000096">
    <property type="protein sequence ID" value="RKX69252.1"/>
    <property type="molecule type" value="Genomic_DNA"/>
</dbReference>
<evidence type="ECO:0000313" key="4">
    <source>
        <dbReference type="Proteomes" id="UP000268469"/>
    </source>
</evidence>
<reference evidence="3 4" key="1">
    <citation type="submission" date="2018-06" db="EMBL/GenBank/DDBJ databases">
        <title>Extensive metabolic versatility and redundancy in microbially diverse, dynamic hydrothermal sediments.</title>
        <authorList>
            <person name="Dombrowski N."/>
            <person name="Teske A."/>
            <person name="Baker B.J."/>
        </authorList>
    </citation>
    <scope>NUCLEOTIDE SEQUENCE [LARGE SCALE GENOMIC DNA]</scope>
    <source>
        <strain evidence="3">B36_G15</strain>
    </source>
</reference>
<dbReference type="FunFam" id="3.30.70.270:FF:000001">
    <property type="entry name" value="Diguanylate cyclase domain protein"/>
    <property type="match status" value="1"/>
</dbReference>
<keyword evidence="1" id="KW-0472">Membrane</keyword>
<feature type="transmembrane region" description="Helical" evidence="1">
    <location>
        <begin position="5"/>
        <end position="22"/>
    </location>
</feature>
<dbReference type="InterPro" id="IPR029016">
    <property type="entry name" value="GAF-like_dom_sf"/>
</dbReference>
<proteinExistence type="predicted"/>
<dbReference type="SUPFAM" id="SSF55073">
    <property type="entry name" value="Nucleotide cyclase"/>
    <property type="match status" value="1"/>
</dbReference>
<gene>
    <name evidence="3" type="ORF">DRP53_08775</name>
</gene>
<dbReference type="Gene3D" id="3.30.70.270">
    <property type="match status" value="1"/>
</dbReference>
<dbReference type="Pfam" id="PF00990">
    <property type="entry name" value="GGDEF"/>
    <property type="match status" value="1"/>
</dbReference>
<dbReference type="SUPFAM" id="SSF55781">
    <property type="entry name" value="GAF domain-like"/>
    <property type="match status" value="2"/>
</dbReference>
<dbReference type="Gene3D" id="3.30.450.40">
    <property type="match status" value="2"/>
</dbReference>
<feature type="transmembrane region" description="Helical" evidence="1">
    <location>
        <begin position="28"/>
        <end position="56"/>
    </location>
</feature>
<sequence>MGIRNYLRIIPFLLTATGIFFGHSDHPILYLFLTILIILSFYLHSRLPIWMFLFIAQVLIHLSGDKLVLFYLPILILISDPVITAAFIGSEIVVHLQKGGLFTFTYPIAIFVVIAYLLRNWLKEKHDNLKRELELIKKRSEFILTTEADTKQLLAGIKTSPHPAIYRPILHFLSYLRRSLAAQTVAFFYRSGDDLVLTLGASTIKGFREGVRVGVESGILGHVVKEKREVIIPEYGLPVKQLGYYADPKIEVKSLAVVPVLFGDELEGVLVIDSATRSYTTADREILRNASSTLAYLTGMVRLYEQQRRNAIHYSALYEMAKRLQQELDLDRIIEISAQVASAIFECDHVGIARVDPEINRGEVLFSDGLKMIKPHTSFSLDEGLVGWIAKYRRYLLNNQLKKGKLHRVFRKEGSHPYHSFIGVPIMAEEDVLGVIWVESRVKSAFREEDSELLNFLAFQLSLAWNRANLHKKVSELAISDSLTGLYNHRHFHEEMDRLLAKEKRLVLLMLDIDHFKKINDEYGHQVGDQVLVGVARLLQSGDGIPARYGGEEFALILPGYGERKGLETAIRLREKIKNQQMRIETKMIKVTVSIGLAFYPKDGKNKEELISKADAALYRAKREGRDRVAVA</sequence>
<dbReference type="InterPro" id="IPR050469">
    <property type="entry name" value="Diguanylate_Cyclase"/>
</dbReference>
<keyword evidence="1" id="KW-0812">Transmembrane</keyword>
<feature type="transmembrane region" description="Helical" evidence="1">
    <location>
        <begin position="101"/>
        <end position="122"/>
    </location>
</feature>
<dbReference type="InterPro" id="IPR043128">
    <property type="entry name" value="Rev_trsase/Diguanyl_cyclase"/>
</dbReference>
<evidence type="ECO:0000256" key="1">
    <source>
        <dbReference type="SAM" id="Phobius"/>
    </source>
</evidence>
<dbReference type="InterPro" id="IPR003018">
    <property type="entry name" value="GAF"/>
</dbReference>
<dbReference type="InterPro" id="IPR029787">
    <property type="entry name" value="Nucleotide_cyclase"/>
</dbReference>
<dbReference type="GO" id="GO:0052621">
    <property type="term" value="F:diguanylate cyclase activity"/>
    <property type="evidence" value="ECO:0007669"/>
    <property type="project" value="TreeGrafter"/>
</dbReference>
<dbReference type="InterPro" id="IPR000160">
    <property type="entry name" value="GGDEF_dom"/>
</dbReference>
<dbReference type="PROSITE" id="PS50887">
    <property type="entry name" value="GGDEF"/>
    <property type="match status" value="1"/>
</dbReference>
<dbReference type="SMART" id="SM00065">
    <property type="entry name" value="GAF"/>
    <property type="match status" value="2"/>
</dbReference>